<evidence type="ECO:0000313" key="2">
    <source>
        <dbReference type="EMBL" id="CAK7331448.1"/>
    </source>
</evidence>
<protein>
    <submittedName>
        <fullName evidence="2">Uncharacterized protein</fullName>
    </submittedName>
</protein>
<evidence type="ECO:0000256" key="1">
    <source>
        <dbReference type="SAM" id="MobiDB-lite"/>
    </source>
</evidence>
<dbReference type="AlphaFoldDB" id="A0AAV1RCR8"/>
<keyword evidence="3" id="KW-1185">Reference proteome</keyword>
<name>A0AAV1RCR8_9ROSI</name>
<proteinExistence type="predicted"/>
<gene>
    <name evidence="2" type="ORF">DCAF_LOCUS8475</name>
</gene>
<evidence type="ECO:0000313" key="3">
    <source>
        <dbReference type="Proteomes" id="UP001314170"/>
    </source>
</evidence>
<reference evidence="2 3" key="1">
    <citation type="submission" date="2024-01" db="EMBL/GenBank/DDBJ databases">
        <authorList>
            <person name="Waweru B."/>
        </authorList>
    </citation>
    <scope>NUCLEOTIDE SEQUENCE [LARGE SCALE GENOMIC DNA]</scope>
</reference>
<comment type="caution">
    <text evidence="2">The sequence shown here is derived from an EMBL/GenBank/DDBJ whole genome shotgun (WGS) entry which is preliminary data.</text>
</comment>
<dbReference type="EMBL" id="CAWUPB010000913">
    <property type="protein sequence ID" value="CAK7331448.1"/>
    <property type="molecule type" value="Genomic_DNA"/>
</dbReference>
<organism evidence="2 3">
    <name type="scientific">Dovyalis caffra</name>
    <dbReference type="NCBI Taxonomy" id="77055"/>
    <lineage>
        <taxon>Eukaryota</taxon>
        <taxon>Viridiplantae</taxon>
        <taxon>Streptophyta</taxon>
        <taxon>Embryophyta</taxon>
        <taxon>Tracheophyta</taxon>
        <taxon>Spermatophyta</taxon>
        <taxon>Magnoliopsida</taxon>
        <taxon>eudicotyledons</taxon>
        <taxon>Gunneridae</taxon>
        <taxon>Pentapetalae</taxon>
        <taxon>rosids</taxon>
        <taxon>fabids</taxon>
        <taxon>Malpighiales</taxon>
        <taxon>Salicaceae</taxon>
        <taxon>Flacourtieae</taxon>
        <taxon>Dovyalis</taxon>
    </lineage>
</organism>
<feature type="region of interest" description="Disordered" evidence="1">
    <location>
        <begin position="1"/>
        <end position="21"/>
    </location>
</feature>
<sequence>MGITSGATPTEQASNSGFATRSLSFLRRMRKNVRNERILQMEFPSSKNTGCRIKTVTG</sequence>
<accession>A0AAV1RCR8</accession>
<dbReference type="Proteomes" id="UP001314170">
    <property type="component" value="Unassembled WGS sequence"/>
</dbReference>